<reference evidence="6" key="1">
    <citation type="submission" date="2021-02" db="EMBL/GenBank/DDBJ databases">
        <title>Infant gut strain persistence is associated with maternal origin, phylogeny, and functional potential including surface adhesion and iron acquisition.</title>
        <authorList>
            <person name="Lou Y.C."/>
        </authorList>
    </citation>
    <scope>NUCLEOTIDE SEQUENCE</scope>
    <source>
        <strain evidence="6">L3_101_000M1_dasL3_101_000M1_concoct_87</strain>
    </source>
</reference>
<evidence type="ECO:0000259" key="5">
    <source>
        <dbReference type="Pfam" id="PF14257"/>
    </source>
</evidence>
<dbReference type="Proteomes" id="UP000759273">
    <property type="component" value="Unassembled WGS sequence"/>
</dbReference>
<organism evidence="6 7">
    <name type="scientific">Subdoligranulum variabile</name>
    <dbReference type="NCBI Taxonomy" id="214851"/>
    <lineage>
        <taxon>Bacteria</taxon>
        <taxon>Bacillati</taxon>
        <taxon>Bacillota</taxon>
        <taxon>Clostridia</taxon>
        <taxon>Eubacteriales</taxon>
        <taxon>Oscillospiraceae</taxon>
        <taxon>Subdoligranulum</taxon>
    </lineage>
</organism>
<feature type="chain" id="PRO_5039073683" evidence="4">
    <location>
        <begin position="27"/>
        <end position="317"/>
    </location>
</feature>
<evidence type="ECO:0000313" key="6">
    <source>
        <dbReference type="EMBL" id="MBS5333182.1"/>
    </source>
</evidence>
<keyword evidence="4" id="KW-0732">Signal</keyword>
<feature type="domain" description="DUF4349" evidence="5">
    <location>
        <begin position="70"/>
        <end position="280"/>
    </location>
</feature>
<feature type="transmembrane region" description="Helical" evidence="3">
    <location>
        <begin position="259"/>
        <end position="283"/>
    </location>
</feature>
<name>A0A943DAY2_9FIRM</name>
<keyword evidence="1" id="KW-0175">Coiled coil</keyword>
<evidence type="ECO:0000313" key="7">
    <source>
        <dbReference type="Proteomes" id="UP000759273"/>
    </source>
</evidence>
<dbReference type="InterPro" id="IPR025645">
    <property type="entry name" value="DUF4349"/>
</dbReference>
<keyword evidence="3" id="KW-0472">Membrane</keyword>
<feature type="coiled-coil region" evidence="1">
    <location>
        <begin position="157"/>
        <end position="214"/>
    </location>
</feature>
<keyword evidence="3" id="KW-0812">Transmembrane</keyword>
<comment type="caution">
    <text evidence="6">The sequence shown here is derived from an EMBL/GenBank/DDBJ whole genome shotgun (WGS) entry which is preliminary data.</text>
</comment>
<keyword evidence="3" id="KW-1133">Transmembrane helix</keyword>
<evidence type="ECO:0000256" key="3">
    <source>
        <dbReference type="SAM" id="Phobius"/>
    </source>
</evidence>
<dbReference type="EMBL" id="JAGZGG010000032">
    <property type="protein sequence ID" value="MBS5333182.1"/>
    <property type="molecule type" value="Genomic_DNA"/>
</dbReference>
<feature type="compositionally biased region" description="Basic and acidic residues" evidence="2">
    <location>
        <begin position="307"/>
        <end position="317"/>
    </location>
</feature>
<feature type="signal peptide" evidence="4">
    <location>
        <begin position="1"/>
        <end position="26"/>
    </location>
</feature>
<evidence type="ECO:0000256" key="1">
    <source>
        <dbReference type="SAM" id="Coils"/>
    </source>
</evidence>
<protein>
    <submittedName>
        <fullName evidence="6">DUF4349 domain-containing protein</fullName>
    </submittedName>
</protein>
<dbReference type="AlphaFoldDB" id="A0A943DAY2"/>
<proteinExistence type="predicted"/>
<evidence type="ECO:0000256" key="2">
    <source>
        <dbReference type="SAM" id="MobiDB-lite"/>
    </source>
</evidence>
<gene>
    <name evidence="6" type="ORF">KHY36_11720</name>
</gene>
<sequence>MKKRITRITAALAAAALLAGCGSISSNDGGYYATEAAAQESYNYDSAAGAVDSSLMLANAAEAATDETAQKIIYNASLSMESTDFDAARETLMAAVEANNAWMESTSVYGTEKDHDRSADYTVRVPVDNYRAFLAAAGEAGSVRNVSENAQNITSSYIDVESRLAALEAQRTRLNELADQAETTADLLEIESQLSDVQYQLENYTRQLRNMDQQVSYSTVDIYLEEVATLTPTGVTFTERIADAFGGGWDAFVGFVQGLVIALVYLWPVVLIVIAVIAALRFWRKRHPKAPKAPKPIQTPPPAEYAVKSDNEPKPKY</sequence>
<feature type="region of interest" description="Disordered" evidence="2">
    <location>
        <begin position="288"/>
        <end position="317"/>
    </location>
</feature>
<evidence type="ECO:0000256" key="4">
    <source>
        <dbReference type="SAM" id="SignalP"/>
    </source>
</evidence>
<feature type="compositionally biased region" description="Pro residues" evidence="2">
    <location>
        <begin position="293"/>
        <end position="303"/>
    </location>
</feature>
<dbReference type="PROSITE" id="PS51257">
    <property type="entry name" value="PROKAR_LIPOPROTEIN"/>
    <property type="match status" value="1"/>
</dbReference>
<accession>A0A943DAY2</accession>
<dbReference type="Pfam" id="PF14257">
    <property type="entry name" value="DUF4349"/>
    <property type="match status" value="1"/>
</dbReference>